<comment type="caution">
    <text evidence="1">The sequence shown here is derived from an EMBL/GenBank/DDBJ whole genome shotgun (WGS) entry which is preliminary data.</text>
</comment>
<reference evidence="1 2" key="1">
    <citation type="journal article" date="2018" name="Aquat. Microb. Ecol.">
        <title>Gammaproteobacterial methanotrophs dominate.</title>
        <authorList>
            <person name="Rissanen A.J."/>
            <person name="Saarenheimo J."/>
            <person name="Tiirola M."/>
            <person name="Peura S."/>
            <person name="Aalto S.L."/>
            <person name="Karvinen A."/>
            <person name="Nykanen H."/>
        </authorList>
    </citation>
    <scope>NUCLEOTIDE SEQUENCE [LARGE SCALE GENOMIC DNA]</scope>
    <source>
        <strain evidence="1">AMbin10</strain>
    </source>
</reference>
<dbReference type="Proteomes" id="UP000249396">
    <property type="component" value="Unassembled WGS sequence"/>
</dbReference>
<gene>
    <name evidence="1" type="ORF">DM484_08935</name>
</gene>
<evidence type="ECO:0000313" key="1">
    <source>
        <dbReference type="EMBL" id="PZN81146.1"/>
    </source>
</evidence>
<sequence length="73" mass="8450">MEKIEIPLAQMTLAQKLDLMEMLWADLSKQSLDSPDWHESLLAEREAALLDGLCTFSDWEEAKQRIRQNVSCK</sequence>
<dbReference type="Pfam" id="PF09720">
    <property type="entry name" value="Unstab_antitox"/>
    <property type="match status" value="1"/>
</dbReference>
<protein>
    <submittedName>
        <fullName evidence="1">Acyl-protein synthetase</fullName>
    </submittedName>
</protein>
<dbReference type="InterPro" id="IPR013406">
    <property type="entry name" value="CHP02574_addiction_mod"/>
</dbReference>
<organism evidence="1 2">
    <name type="scientific">Candidatus Methylumidiphilus alinenensis</name>
    <dbReference type="NCBI Taxonomy" id="2202197"/>
    <lineage>
        <taxon>Bacteria</taxon>
        <taxon>Pseudomonadati</taxon>
        <taxon>Pseudomonadota</taxon>
        <taxon>Gammaproteobacteria</taxon>
        <taxon>Methylococcales</taxon>
        <taxon>Candidatus Methylumidiphilus</taxon>
    </lineage>
</organism>
<name>A0A2W4RE87_9GAMM</name>
<evidence type="ECO:0000313" key="2">
    <source>
        <dbReference type="Proteomes" id="UP000249396"/>
    </source>
</evidence>
<accession>A0A2W4RE87</accession>
<dbReference type="EMBL" id="QJPH01000275">
    <property type="protein sequence ID" value="PZN81146.1"/>
    <property type="molecule type" value="Genomic_DNA"/>
</dbReference>
<dbReference type="AlphaFoldDB" id="A0A2W4RE87"/>
<proteinExistence type="predicted"/>